<comment type="caution">
    <text evidence="6">The sequence shown here is derived from an EMBL/GenBank/DDBJ whole genome shotgun (WGS) entry which is preliminary data.</text>
</comment>
<reference evidence="6 7" key="1">
    <citation type="submission" date="2016-12" db="EMBL/GenBank/DDBJ databases">
        <title>The draft genome sequence of Actinophytocola xinjiangensis.</title>
        <authorList>
            <person name="Wang W."/>
            <person name="Yuan L."/>
        </authorList>
    </citation>
    <scope>NUCLEOTIDE SEQUENCE [LARGE SCALE GENOMIC DNA]</scope>
    <source>
        <strain evidence="6 7">CGMCC 4.4663</strain>
    </source>
</reference>
<dbReference type="RefSeq" id="WP_075136139.1">
    <property type="nucleotide sequence ID" value="NZ_MSIF01000017.1"/>
</dbReference>
<dbReference type="SUPFAM" id="SSF55248">
    <property type="entry name" value="PCD-like"/>
    <property type="match status" value="1"/>
</dbReference>
<evidence type="ECO:0000256" key="4">
    <source>
        <dbReference type="ARBA" id="ARBA00021735"/>
    </source>
</evidence>
<dbReference type="EC" id="4.2.1.96" evidence="3"/>
<evidence type="ECO:0000256" key="5">
    <source>
        <dbReference type="ARBA" id="ARBA00023239"/>
    </source>
</evidence>
<dbReference type="GO" id="GO:0006729">
    <property type="term" value="P:tetrahydrobiopterin biosynthetic process"/>
    <property type="evidence" value="ECO:0007669"/>
    <property type="project" value="InterPro"/>
</dbReference>
<dbReference type="Pfam" id="PF01329">
    <property type="entry name" value="Pterin_4a"/>
    <property type="match status" value="1"/>
</dbReference>
<dbReference type="GO" id="GO:0008124">
    <property type="term" value="F:4-alpha-hydroxytetrahydrobiopterin dehydratase activity"/>
    <property type="evidence" value="ECO:0007669"/>
    <property type="project" value="UniProtKB-EC"/>
</dbReference>
<dbReference type="CDD" id="cd00488">
    <property type="entry name" value="PCD_DCoH"/>
    <property type="match status" value="1"/>
</dbReference>
<dbReference type="NCBIfam" id="NF002017">
    <property type="entry name" value="PRK00823.1-2"/>
    <property type="match status" value="1"/>
</dbReference>
<proteinExistence type="inferred from homology"/>
<dbReference type="OrthoDB" id="15077at2"/>
<dbReference type="InterPro" id="IPR001533">
    <property type="entry name" value="Pterin_deHydtase"/>
</dbReference>
<evidence type="ECO:0000313" key="6">
    <source>
        <dbReference type="EMBL" id="OLF07196.1"/>
    </source>
</evidence>
<evidence type="ECO:0000256" key="1">
    <source>
        <dbReference type="ARBA" id="ARBA00001554"/>
    </source>
</evidence>
<comment type="catalytic activity">
    <reaction evidence="1">
        <text>(4aS,6R)-4a-hydroxy-L-erythro-5,6,7,8-tetrahydrobiopterin = (6R)-L-erythro-6,7-dihydrobiopterin + H2O</text>
        <dbReference type="Rhea" id="RHEA:11920"/>
        <dbReference type="ChEBI" id="CHEBI:15377"/>
        <dbReference type="ChEBI" id="CHEBI:15642"/>
        <dbReference type="ChEBI" id="CHEBI:43120"/>
        <dbReference type="EC" id="4.2.1.96"/>
    </reaction>
</comment>
<keyword evidence="7" id="KW-1185">Reference proteome</keyword>
<dbReference type="Gene3D" id="3.30.1360.20">
    <property type="entry name" value="Transcriptional coactivator/pterin dehydratase"/>
    <property type="match status" value="1"/>
</dbReference>
<name>A0A7Z0WIG1_9PSEU</name>
<sequence length="108" mass="11742">MPELLSDEAKGKALGRLRNWRLAEGAFERTVELASFPQAIQVVTGVADVAETNNHHPDIDIRWRTLTFRCTTHSESGITAKDVTLAEAIDLVIDAVRAERSGGDAVAT</sequence>
<gene>
    <name evidence="6" type="ORF">BLA60_28765</name>
</gene>
<organism evidence="6 7">
    <name type="scientific">Actinophytocola xinjiangensis</name>
    <dbReference type="NCBI Taxonomy" id="485602"/>
    <lineage>
        <taxon>Bacteria</taxon>
        <taxon>Bacillati</taxon>
        <taxon>Actinomycetota</taxon>
        <taxon>Actinomycetes</taxon>
        <taxon>Pseudonocardiales</taxon>
        <taxon>Pseudonocardiaceae</taxon>
    </lineage>
</organism>
<dbReference type="EMBL" id="MSIF01000017">
    <property type="protein sequence ID" value="OLF07196.1"/>
    <property type="molecule type" value="Genomic_DNA"/>
</dbReference>
<dbReference type="InterPro" id="IPR036428">
    <property type="entry name" value="PCD_sf"/>
</dbReference>
<dbReference type="PANTHER" id="PTHR12599:SF0">
    <property type="entry name" value="PTERIN-4-ALPHA-CARBINOLAMINE DEHYDRATASE"/>
    <property type="match status" value="1"/>
</dbReference>
<comment type="similarity">
    <text evidence="2">Belongs to the pterin-4-alpha-carbinolamine dehydratase family.</text>
</comment>
<dbReference type="Proteomes" id="UP000185696">
    <property type="component" value="Unassembled WGS sequence"/>
</dbReference>
<evidence type="ECO:0000256" key="3">
    <source>
        <dbReference type="ARBA" id="ARBA00013252"/>
    </source>
</evidence>
<accession>A0A7Z0WIG1</accession>
<evidence type="ECO:0000313" key="7">
    <source>
        <dbReference type="Proteomes" id="UP000185696"/>
    </source>
</evidence>
<keyword evidence="5" id="KW-0456">Lyase</keyword>
<protein>
    <recommendedName>
        <fullName evidence="4">Putative pterin-4-alpha-carbinolamine dehydratase</fullName>
        <ecNumber evidence="3">4.2.1.96</ecNumber>
    </recommendedName>
</protein>
<dbReference type="PANTHER" id="PTHR12599">
    <property type="entry name" value="PTERIN-4-ALPHA-CARBINOLAMINE DEHYDRATASE"/>
    <property type="match status" value="1"/>
</dbReference>
<evidence type="ECO:0000256" key="2">
    <source>
        <dbReference type="ARBA" id="ARBA00006472"/>
    </source>
</evidence>
<dbReference type="AlphaFoldDB" id="A0A7Z0WIG1"/>